<accession>A0ABR1DY03</accession>
<name>A0ABR1DY03_NECAM</name>
<gene>
    <name evidence="1" type="primary">Necator_chrV.g18498</name>
    <name evidence="1" type="ORF">RB195_013707</name>
</gene>
<reference evidence="1 2" key="1">
    <citation type="submission" date="2023-08" db="EMBL/GenBank/DDBJ databases">
        <title>A Necator americanus chromosomal reference genome.</title>
        <authorList>
            <person name="Ilik V."/>
            <person name="Petrzelkova K.J."/>
            <person name="Pardy F."/>
            <person name="Fuh T."/>
            <person name="Niatou-Singa F.S."/>
            <person name="Gouil Q."/>
            <person name="Baker L."/>
            <person name="Ritchie M.E."/>
            <person name="Jex A.R."/>
            <person name="Gazzola D."/>
            <person name="Li H."/>
            <person name="Toshio Fujiwara R."/>
            <person name="Zhan B."/>
            <person name="Aroian R.V."/>
            <person name="Pafco B."/>
            <person name="Schwarz E.M."/>
        </authorList>
    </citation>
    <scope>NUCLEOTIDE SEQUENCE [LARGE SCALE GENOMIC DNA]</scope>
    <source>
        <strain evidence="1 2">Aroian</strain>
        <tissue evidence="1">Whole animal</tissue>
    </source>
</reference>
<sequence>MGNNIAEMRSDDGKALHEVCTRLWFTKNPEPQCTPVPVFVQANHRRLFFGNVYNTTGYYFLNAYVFAEYCMCSSGKCCGAIDFREYMLNADAYVYRPISEANLSTSDGPSIFSALESYSKTITPKQFMRTVINEMATAERDEQNYHGTVT</sequence>
<organism evidence="1 2">
    <name type="scientific">Necator americanus</name>
    <name type="common">Human hookworm</name>
    <dbReference type="NCBI Taxonomy" id="51031"/>
    <lineage>
        <taxon>Eukaryota</taxon>
        <taxon>Metazoa</taxon>
        <taxon>Ecdysozoa</taxon>
        <taxon>Nematoda</taxon>
        <taxon>Chromadorea</taxon>
        <taxon>Rhabditida</taxon>
        <taxon>Rhabditina</taxon>
        <taxon>Rhabditomorpha</taxon>
        <taxon>Strongyloidea</taxon>
        <taxon>Ancylostomatidae</taxon>
        <taxon>Bunostominae</taxon>
        <taxon>Necator</taxon>
    </lineage>
</organism>
<evidence type="ECO:0000313" key="2">
    <source>
        <dbReference type="Proteomes" id="UP001303046"/>
    </source>
</evidence>
<protein>
    <recommendedName>
        <fullName evidence="3">CX domain-containing protein</fullName>
    </recommendedName>
</protein>
<keyword evidence="2" id="KW-1185">Reference proteome</keyword>
<evidence type="ECO:0008006" key="3">
    <source>
        <dbReference type="Google" id="ProtNLM"/>
    </source>
</evidence>
<evidence type="ECO:0000313" key="1">
    <source>
        <dbReference type="EMBL" id="KAK6754890.1"/>
    </source>
</evidence>
<dbReference type="Proteomes" id="UP001303046">
    <property type="component" value="Unassembled WGS sequence"/>
</dbReference>
<comment type="caution">
    <text evidence="1">The sequence shown here is derived from an EMBL/GenBank/DDBJ whole genome shotgun (WGS) entry which is preliminary data.</text>
</comment>
<proteinExistence type="predicted"/>
<dbReference type="EMBL" id="JAVFWL010000005">
    <property type="protein sequence ID" value="KAK6754890.1"/>
    <property type="molecule type" value="Genomic_DNA"/>
</dbReference>